<proteinExistence type="predicted"/>
<dbReference type="NCBIfam" id="NF047595">
    <property type="entry name" value="IS66_ISRel24_TnpA"/>
    <property type="match status" value="1"/>
</dbReference>
<dbReference type="InterPro" id="IPR036388">
    <property type="entry name" value="WH-like_DNA-bd_sf"/>
</dbReference>
<reference evidence="1" key="1">
    <citation type="journal article" date="2015" name="Nature">
        <title>Complex archaea that bridge the gap between prokaryotes and eukaryotes.</title>
        <authorList>
            <person name="Spang A."/>
            <person name="Saw J.H."/>
            <person name="Jorgensen S.L."/>
            <person name="Zaremba-Niedzwiedzka K."/>
            <person name="Martijn J."/>
            <person name="Lind A.E."/>
            <person name="van Eijk R."/>
            <person name="Schleper C."/>
            <person name="Guy L."/>
            <person name="Ettema T.J."/>
        </authorList>
    </citation>
    <scope>NUCLEOTIDE SEQUENCE</scope>
</reference>
<dbReference type="Gene3D" id="1.10.10.10">
    <property type="entry name" value="Winged helix-like DNA-binding domain superfamily/Winged helix DNA-binding domain"/>
    <property type="match status" value="1"/>
</dbReference>
<evidence type="ECO:0000313" key="1">
    <source>
        <dbReference type="EMBL" id="KKK49250.1"/>
    </source>
</evidence>
<dbReference type="InterPro" id="IPR002514">
    <property type="entry name" value="Transposase_8"/>
</dbReference>
<name>A0A0F8WLW8_9ZZZZ</name>
<comment type="caution">
    <text evidence="1">The sequence shown here is derived from an EMBL/GenBank/DDBJ whole genome shotgun (WGS) entry which is preliminary data.</text>
</comment>
<dbReference type="GO" id="GO:0006313">
    <property type="term" value="P:DNA transposition"/>
    <property type="evidence" value="ECO:0007669"/>
    <property type="project" value="InterPro"/>
</dbReference>
<dbReference type="Pfam" id="PF01527">
    <property type="entry name" value="HTH_Tnp_1"/>
    <property type="match status" value="1"/>
</dbReference>
<evidence type="ECO:0008006" key="2">
    <source>
        <dbReference type="Google" id="ProtNLM"/>
    </source>
</evidence>
<organism evidence="1">
    <name type="scientific">marine sediment metagenome</name>
    <dbReference type="NCBI Taxonomy" id="412755"/>
    <lineage>
        <taxon>unclassified sequences</taxon>
        <taxon>metagenomes</taxon>
        <taxon>ecological metagenomes</taxon>
    </lineage>
</organism>
<protein>
    <recommendedName>
        <fullName evidence="2">Transposase</fullName>
    </recommendedName>
</protein>
<dbReference type="GO" id="GO:0043565">
    <property type="term" value="F:sequence-specific DNA binding"/>
    <property type="evidence" value="ECO:0007669"/>
    <property type="project" value="InterPro"/>
</dbReference>
<dbReference type="InterPro" id="IPR010921">
    <property type="entry name" value="Trp_repressor/repl_initiator"/>
</dbReference>
<dbReference type="SUPFAM" id="SSF48295">
    <property type="entry name" value="TrpR-like"/>
    <property type="match status" value="1"/>
</dbReference>
<dbReference type="GO" id="GO:0004803">
    <property type="term" value="F:transposase activity"/>
    <property type="evidence" value="ECO:0007669"/>
    <property type="project" value="InterPro"/>
</dbReference>
<gene>
    <name evidence="1" type="ORF">LCGC14_3136970</name>
</gene>
<accession>A0A0F8WLW8</accession>
<dbReference type="AlphaFoldDB" id="A0A0F8WLW8"/>
<sequence>MRGEILGFERRRRWSDEEKLGIVMSVGTDEATVTQVAQRHEVTRQQIYAWRHEMKKKGLWSPDGGALFLPFDIPTHGVPAIADTPIIAAPMAVELRLRNGRSLHFDSSMAAVALTQLIRAVEAA</sequence>
<dbReference type="EMBL" id="LAZR01068646">
    <property type="protein sequence ID" value="KKK49250.1"/>
    <property type="molecule type" value="Genomic_DNA"/>
</dbReference>